<comment type="cofactor">
    <cofactor evidence="1">
        <name>Zn(2+)</name>
        <dbReference type="ChEBI" id="CHEBI:29105"/>
    </cofactor>
</comment>
<proteinExistence type="inferred from homology"/>
<dbReference type="Gene3D" id="1.50.10.20">
    <property type="match status" value="1"/>
</dbReference>
<dbReference type="InterPro" id="IPR008930">
    <property type="entry name" value="Terpenoid_cyclase/PrenylTrfase"/>
</dbReference>
<keyword evidence="6" id="KW-0677">Repeat</keyword>
<protein>
    <recommendedName>
        <fullName evidence="8">Prenyltransferase alpha-alpha toroid domain-containing protein</fullName>
    </recommendedName>
</protein>
<gene>
    <name evidence="10" type="ORF">PgNI_05210</name>
</gene>
<keyword evidence="7" id="KW-0862">Zinc</keyword>
<reference evidence="9 10" key="1">
    <citation type="journal article" date="2019" name="Mol. Biol. Evol.">
        <title>Blast fungal genomes show frequent chromosomal changes, gene gains and losses, and effector gene turnover.</title>
        <authorList>
            <person name="Gomez Luciano L.B."/>
            <person name="Jason Tsai I."/>
            <person name="Chuma I."/>
            <person name="Tosa Y."/>
            <person name="Chen Y.H."/>
            <person name="Li J.Y."/>
            <person name="Li M.Y."/>
            <person name="Jade Lu M.Y."/>
            <person name="Nakayashiki H."/>
            <person name="Li W.H."/>
        </authorList>
    </citation>
    <scope>NUCLEOTIDE SEQUENCE [LARGE SCALE GENOMIC DNA]</scope>
    <source>
        <strain evidence="9 10">NI907</strain>
    </source>
</reference>
<dbReference type="Pfam" id="PF00432">
    <property type="entry name" value="Prenyltrans"/>
    <property type="match status" value="1"/>
</dbReference>
<evidence type="ECO:0000256" key="6">
    <source>
        <dbReference type="ARBA" id="ARBA00022737"/>
    </source>
</evidence>
<accession>A0A6P8B527</accession>
<dbReference type="PANTHER" id="PTHR11774:SF4">
    <property type="entry name" value="GERANYLGERANYL TRANSFERASE TYPE-1 SUBUNIT BETA"/>
    <property type="match status" value="1"/>
</dbReference>
<dbReference type="SUPFAM" id="SSF48239">
    <property type="entry name" value="Terpenoid cyclases/Protein prenyltransferases"/>
    <property type="match status" value="1"/>
</dbReference>
<comment type="similarity">
    <text evidence="2">Belongs to the protein prenyltransferase subunit beta family.</text>
</comment>
<dbReference type="GeneID" id="41960153"/>
<dbReference type="InterPro" id="IPR001330">
    <property type="entry name" value="Prenyltrans"/>
</dbReference>
<evidence type="ECO:0000256" key="7">
    <source>
        <dbReference type="ARBA" id="ARBA00022833"/>
    </source>
</evidence>
<dbReference type="GO" id="GO:0005953">
    <property type="term" value="C:CAAX-protein geranylgeranyltransferase complex"/>
    <property type="evidence" value="ECO:0007669"/>
    <property type="project" value="TreeGrafter"/>
</dbReference>
<evidence type="ECO:0000313" key="10">
    <source>
        <dbReference type="RefSeq" id="XP_030982297.1"/>
    </source>
</evidence>
<dbReference type="GO" id="GO:0004662">
    <property type="term" value="F:CAAX-protein geranylgeranyltransferase activity"/>
    <property type="evidence" value="ECO:0007669"/>
    <property type="project" value="TreeGrafter"/>
</dbReference>
<evidence type="ECO:0000256" key="5">
    <source>
        <dbReference type="ARBA" id="ARBA00022723"/>
    </source>
</evidence>
<dbReference type="InterPro" id="IPR045089">
    <property type="entry name" value="PGGT1B-like"/>
</dbReference>
<sequence>MSAQEQGNGSLDVARHLRYFTRCMRTLLPQQYTSNDSTRMALGFFIISGIDLLTQNATSADAKNNKNTSTISSTDRSNFREWVLSCQHTAGGFAGSTTHTLPPHEYDGWDFGSLRTEPGNSSCSNIAATAFALLLLALLADDVSGEAAFYGVDRVATLRWLKKLQRPDGSFGEVLVDIPNIDSHGENDKVSGSVTETIAGGRDMRYCYLAAIIRWILRGDVQPEDPGWVEDIDVEALVRHIRAGQTFDGGVAESSMHESHAGYAYCAVSALSLLGRPLEGNEAEPQPGPHDSSIDIPYILHFLASRQFEYTDAPSDDDEDEENFFQPDSLSRLSLNDEYPPFVGFNGRVNKVADTCYCWWVCGTADILKQMHSSEGVDVSMAQESARRFLMEKTQHMIGGFSKHPGGPPDVYHAYFGLSALAVLGEPALKPFDVGLCVSKDTIAKIEGGRRGLFRRMYSAAADASNPQTNKSMTTAPQLSTRDLLSMGESIAGCNVNDLKQGETPEGPALLEQIVKRAGNSLKVS</sequence>
<name>A0A6P8B527_PYRGI</name>
<dbReference type="Proteomes" id="UP000515153">
    <property type="component" value="Chromosome I"/>
</dbReference>
<evidence type="ECO:0000313" key="9">
    <source>
        <dbReference type="Proteomes" id="UP000515153"/>
    </source>
</evidence>
<keyword evidence="9" id="KW-1185">Reference proteome</keyword>
<evidence type="ECO:0000256" key="4">
    <source>
        <dbReference type="ARBA" id="ARBA00022679"/>
    </source>
</evidence>
<reference evidence="10" key="2">
    <citation type="submission" date="2019-10" db="EMBL/GenBank/DDBJ databases">
        <authorList>
            <consortium name="NCBI Genome Project"/>
        </authorList>
    </citation>
    <scope>NUCLEOTIDE SEQUENCE</scope>
    <source>
        <strain evidence="10">NI907</strain>
    </source>
</reference>
<dbReference type="AlphaFoldDB" id="A0A6P8B527"/>
<keyword evidence="5" id="KW-0479">Metal-binding</keyword>
<organism evidence="9 10">
    <name type="scientific">Pyricularia grisea</name>
    <name type="common">Crabgrass-specific blast fungus</name>
    <name type="synonym">Magnaporthe grisea</name>
    <dbReference type="NCBI Taxonomy" id="148305"/>
    <lineage>
        <taxon>Eukaryota</taxon>
        <taxon>Fungi</taxon>
        <taxon>Dikarya</taxon>
        <taxon>Ascomycota</taxon>
        <taxon>Pezizomycotina</taxon>
        <taxon>Sordariomycetes</taxon>
        <taxon>Sordariomycetidae</taxon>
        <taxon>Magnaporthales</taxon>
        <taxon>Pyriculariaceae</taxon>
        <taxon>Pyricularia</taxon>
    </lineage>
</organism>
<evidence type="ECO:0000259" key="8">
    <source>
        <dbReference type="Pfam" id="PF00432"/>
    </source>
</evidence>
<feature type="domain" description="Prenyltransferase alpha-alpha toroid" evidence="8">
    <location>
        <begin position="11"/>
        <end position="438"/>
    </location>
</feature>
<evidence type="ECO:0000256" key="3">
    <source>
        <dbReference type="ARBA" id="ARBA00022602"/>
    </source>
</evidence>
<reference evidence="10" key="3">
    <citation type="submission" date="2025-08" db="UniProtKB">
        <authorList>
            <consortium name="RefSeq"/>
        </authorList>
    </citation>
    <scope>IDENTIFICATION</scope>
    <source>
        <strain evidence="10">NI907</strain>
    </source>
</reference>
<dbReference type="GO" id="GO:0046872">
    <property type="term" value="F:metal ion binding"/>
    <property type="evidence" value="ECO:0007669"/>
    <property type="project" value="UniProtKB-KW"/>
</dbReference>
<evidence type="ECO:0000256" key="1">
    <source>
        <dbReference type="ARBA" id="ARBA00001947"/>
    </source>
</evidence>
<dbReference type="KEGG" id="pgri:PgNI_05210"/>
<evidence type="ECO:0000256" key="2">
    <source>
        <dbReference type="ARBA" id="ARBA00010497"/>
    </source>
</evidence>
<keyword evidence="3" id="KW-0637">Prenyltransferase</keyword>
<dbReference type="PANTHER" id="PTHR11774">
    <property type="entry name" value="GERANYLGERANYL TRANSFERASE TYPE BETA SUBUNIT"/>
    <property type="match status" value="1"/>
</dbReference>
<dbReference type="RefSeq" id="XP_030982297.1">
    <property type="nucleotide sequence ID" value="XM_031125244.1"/>
</dbReference>
<keyword evidence="4" id="KW-0808">Transferase</keyword>